<proteinExistence type="predicted"/>
<dbReference type="Proteomes" id="UP000001218">
    <property type="component" value="Unassembled WGS sequence"/>
</dbReference>
<gene>
    <name evidence="1" type="ORF">HMPREF1077_01892</name>
</gene>
<organism evidence="1 2">
    <name type="scientific">Parabacteroides johnsonii CL02T12C29</name>
    <dbReference type="NCBI Taxonomy" id="999419"/>
    <lineage>
        <taxon>Bacteria</taxon>
        <taxon>Pseudomonadati</taxon>
        <taxon>Bacteroidota</taxon>
        <taxon>Bacteroidia</taxon>
        <taxon>Bacteroidales</taxon>
        <taxon>Tannerellaceae</taxon>
        <taxon>Parabacteroides</taxon>
    </lineage>
</organism>
<evidence type="ECO:0000313" key="2">
    <source>
        <dbReference type="Proteomes" id="UP000001218"/>
    </source>
</evidence>
<sequence length="53" mass="6103">MEKIGNMQIADNKENKFFCFPMISMACTGSGYEKILIIIDCQDFFAFTERTNP</sequence>
<accession>K5Y9M1</accession>
<dbReference type="EMBL" id="AGZP01000017">
    <property type="protein sequence ID" value="EKN09982.1"/>
    <property type="molecule type" value="Genomic_DNA"/>
</dbReference>
<dbReference type="PROSITE" id="PS51257">
    <property type="entry name" value="PROKAR_LIPOPROTEIN"/>
    <property type="match status" value="1"/>
</dbReference>
<reference evidence="1 2" key="1">
    <citation type="submission" date="2012-02" db="EMBL/GenBank/DDBJ databases">
        <title>The Genome Sequence of Parabacteroides johnsonii CL02T12C29.</title>
        <authorList>
            <consortium name="The Broad Institute Genome Sequencing Platform"/>
            <person name="Earl A."/>
            <person name="Ward D."/>
            <person name="Feldgarden M."/>
            <person name="Gevers D."/>
            <person name="Zitomersky N.L."/>
            <person name="Coyne M.J."/>
            <person name="Comstock L.E."/>
            <person name="Young S.K."/>
            <person name="Zeng Q."/>
            <person name="Gargeya S."/>
            <person name="Fitzgerald M."/>
            <person name="Haas B."/>
            <person name="Abouelleil A."/>
            <person name="Alvarado L."/>
            <person name="Arachchi H.M."/>
            <person name="Berlin A."/>
            <person name="Chapman S.B."/>
            <person name="Gearin G."/>
            <person name="Goldberg J."/>
            <person name="Griggs A."/>
            <person name="Gujja S."/>
            <person name="Hansen M."/>
            <person name="Heiman D."/>
            <person name="Howarth C."/>
            <person name="Larimer J."/>
            <person name="Lui A."/>
            <person name="MacDonald P.J.P."/>
            <person name="McCowen C."/>
            <person name="Montmayeur A."/>
            <person name="Murphy C."/>
            <person name="Neiman D."/>
            <person name="Pearson M."/>
            <person name="Priest M."/>
            <person name="Roberts A."/>
            <person name="Saif S."/>
            <person name="Shea T."/>
            <person name="Sisk P."/>
            <person name="Stolte C."/>
            <person name="Sykes S."/>
            <person name="Wortman J."/>
            <person name="Nusbaum C."/>
            <person name="Birren B."/>
        </authorList>
    </citation>
    <scope>NUCLEOTIDE SEQUENCE [LARGE SCALE GENOMIC DNA]</scope>
    <source>
        <strain evidence="1 2">CL02T12C29</strain>
    </source>
</reference>
<comment type="caution">
    <text evidence="1">The sequence shown here is derived from an EMBL/GenBank/DDBJ whole genome shotgun (WGS) entry which is preliminary data.</text>
</comment>
<dbReference type="HOGENOM" id="CLU_3064409_0_0_10"/>
<dbReference type="AlphaFoldDB" id="K5Y9M1"/>
<evidence type="ECO:0000313" key="1">
    <source>
        <dbReference type="EMBL" id="EKN09982.1"/>
    </source>
</evidence>
<name>K5Y9M1_9BACT</name>
<dbReference type="eggNOG" id="ENOG5030WP9">
    <property type="taxonomic scope" value="Bacteria"/>
</dbReference>
<protein>
    <submittedName>
        <fullName evidence="1">Uncharacterized protein</fullName>
    </submittedName>
</protein>
<dbReference type="PATRIC" id="fig|999419.3.peg.1938"/>